<feature type="compositionally biased region" description="Basic and acidic residues" evidence="1">
    <location>
        <begin position="66"/>
        <end position="89"/>
    </location>
</feature>
<dbReference type="Proteomes" id="UP000834106">
    <property type="component" value="Chromosome 4"/>
</dbReference>
<evidence type="ECO:0000256" key="1">
    <source>
        <dbReference type="SAM" id="MobiDB-lite"/>
    </source>
</evidence>
<gene>
    <name evidence="2" type="ORF">FPE_LOCUS6299</name>
</gene>
<dbReference type="EMBL" id="OU503039">
    <property type="protein sequence ID" value="CAI9758869.1"/>
    <property type="molecule type" value="Genomic_DNA"/>
</dbReference>
<feature type="compositionally biased region" description="Basic and acidic residues" evidence="1">
    <location>
        <begin position="127"/>
        <end position="138"/>
    </location>
</feature>
<protein>
    <submittedName>
        <fullName evidence="2">Uncharacterized protein</fullName>
    </submittedName>
</protein>
<feature type="compositionally biased region" description="Basic and acidic residues" evidence="1">
    <location>
        <begin position="107"/>
        <end position="117"/>
    </location>
</feature>
<proteinExistence type="predicted"/>
<evidence type="ECO:0000313" key="3">
    <source>
        <dbReference type="Proteomes" id="UP000834106"/>
    </source>
</evidence>
<sequence>MKTEHRRDIDPDVMVIIVKPQIPAATGGGATETEAALEAAPPVNKERNPETPSQNNCYANHKRRNENRPHTGEENHDNGREDQEQKGLEIGELAAEDGDGRVGGLAEDVKEEPGSEERQEEDEGEGVGEKGNSEHGSDYGEVIDAKIVVVLAEAKSGVGERFRFGECGPVKKLRLWNKMHRMLKQRRIAGCQWL</sequence>
<evidence type="ECO:0000313" key="2">
    <source>
        <dbReference type="EMBL" id="CAI9758869.1"/>
    </source>
</evidence>
<feature type="compositionally biased region" description="Low complexity" evidence="1">
    <location>
        <begin position="31"/>
        <end position="42"/>
    </location>
</feature>
<name>A0AAD1YXQ0_9LAMI</name>
<dbReference type="AlphaFoldDB" id="A0AAD1YXQ0"/>
<organism evidence="2 3">
    <name type="scientific">Fraxinus pennsylvanica</name>
    <dbReference type="NCBI Taxonomy" id="56036"/>
    <lineage>
        <taxon>Eukaryota</taxon>
        <taxon>Viridiplantae</taxon>
        <taxon>Streptophyta</taxon>
        <taxon>Embryophyta</taxon>
        <taxon>Tracheophyta</taxon>
        <taxon>Spermatophyta</taxon>
        <taxon>Magnoliopsida</taxon>
        <taxon>eudicotyledons</taxon>
        <taxon>Gunneridae</taxon>
        <taxon>Pentapetalae</taxon>
        <taxon>asterids</taxon>
        <taxon>lamiids</taxon>
        <taxon>Lamiales</taxon>
        <taxon>Oleaceae</taxon>
        <taxon>Oleeae</taxon>
        <taxon>Fraxinus</taxon>
    </lineage>
</organism>
<feature type="region of interest" description="Disordered" evidence="1">
    <location>
        <begin position="21"/>
        <end position="139"/>
    </location>
</feature>
<accession>A0AAD1YXQ0</accession>
<reference evidence="2" key="1">
    <citation type="submission" date="2023-05" db="EMBL/GenBank/DDBJ databases">
        <authorList>
            <person name="Huff M."/>
        </authorList>
    </citation>
    <scope>NUCLEOTIDE SEQUENCE</scope>
</reference>
<keyword evidence="3" id="KW-1185">Reference proteome</keyword>